<protein>
    <submittedName>
        <fullName evidence="2">Uncharacterized protein</fullName>
    </submittedName>
</protein>
<sequence length="163" mass="18711">MGGGQEAASDDRGGGAEAKHRSVLTSKLDRIVKRNQSAPFSLVPNTSAFIEGEDRQEEQELERLYRIPDKPRHQIHRQPCCSVVDVKEDELEKLYEKQNQKAALWKANEERVGLEVDHVDGFPIKTLDGELRYRTGDQSLEPEPQIEFIIVIILWYWNVQTVL</sequence>
<dbReference type="EMBL" id="JAGGNH010000003">
    <property type="protein sequence ID" value="KAJ0977675.1"/>
    <property type="molecule type" value="Genomic_DNA"/>
</dbReference>
<accession>A0A9D5CQ63</accession>
<gene>
    <name evidence="2" type="ORF">J5N97_013149</name>
</gene>
<keyword evidence="3" id="KW-1185">Reference proteome</keyword>
<evidence type="ECO:0000256" key="1">
    <source>
        <dbReference type="SAM" id="MobiDB-lite"/>
    </source>
</evidence>
<name>A0A9D5CQ63_9LILI</name>
<evidence type="ECO:0000313" key="3">
    <source>
        <dbReference type="Proteomes" id="UP001085076"/>
    </source>
</evidence>
<proteinExistence type="predicted"/>
<reference evidence="2" key="2">
    <citation type="journal article" date="2022" name="Hortic Res">
        <title>The genome of Dioscorea zingiberensis sheds light on the biosynthesis, origin and evolution of the medicinally important diosgenin saponins.</title>
        <authorList>
            <person name="Li Y."/>
            <person name="Tan C."/>
            <person name="Li Z."/>
            <person name="Guo J."/>
            <person name="Li S."/>
            <person name="Chen X."/>
            <person name="Wang C."/>
            <person name="Dai X."/>
            <person name="Yang H."/>
            <person name="Song W."/>
            <person name="Hou L."/>
            <person name="Xu J."/>
            <person name="Tong Z."/>
            <person name="Xu A."/>
            <person name="Yuan X."/>
            <person name="Wang W."/>
            <person name="Yang Q."/>
            <person name="Chen L."/>
            <person name="Sun Z."/>
            <person name="Wang K."/>
            <person name="Pan B."/>
            <person name="Chen J."/>
            <person name="Bao Y."/>
            <person name="Liu F."/>
            <person name="Qi X."/>
            <person name="Gang D.R."/>
            <person name="Wen J."/>
            <person name="Li J."/>
        </authorList>
    </citation>
    <scope>NUCLEOTIDE SEQUENCE</scope>
    <source>
        <strain evidence="2">Dzin_1.0</strain>
    </source>
</reference>
<dbReference type="Proteomes" id="UP001085076">
    <property type="component" value="Miscellaneous, Linkage group lg03"/>
</dbReference>
<evidence type="ECO:0000313" key="2">
    <source>
        <dbReference type="EMBL" id="KAJ0977675.1"/>
    </source>
</evidence>
<dbReference type="AlphaFoldDB" id="A0A9D5CQ63"/>
<organism evidence="2 3">
    <name type="scientific">Dioscorea zingiberensis</name>
    <dbReference type="NCBI Taxonomy" id="325984"/>
    <lineage>
        <taxon>Eukaryota</taxon>
        <taxon>Viridiplantae</taxon>
        <taxon>Streptophyta</taxon>
        <taxon>Embryophyta</taxon>
        <taxon>Tracheophyta</taxon>
        <taxon>Spermatophyta</taxon>
        <taxon>Magnoliopsida</taxon>
        <taxon>Liliopsida</taxon>
        <taxon>Dioscoreales</taxon>
        <taxon>Dioscoreaceae</taxon>
        <taxon>Dioscorea</taxon>
    </lineage>
</organism>
<dbReference type="OrthoDB" id="10263597at2759"/>
<feature type="region of interest" description="Disordered" evidence="1">
    <location>
        <begin position="1"/>
        <end position="24"/>
    </location>
</feature>
<reference evidence="2" key="1">
    <citation type="submission" date="2021-03" db="EMBL/GenBank/DDBJ databases">
        <authorList>
            <person name="Li Z."/>
            <person name="Yang C."/>
        </authorList>
    </citation>
    <scope>NUCLEOTIDE SEQUENCE</scope>
    <source>
        <strain evidence="2">Dzin_1.0</strain>
        <tissue evidence="2">Leaf</tissue>
    </source>
</reference>
<feature type="compositionally biased region" description="Basic and acidic residues" evidence="1">
    <location>
        <begin position="9"/>
        <end position="20"/>
    </location>
</feature>
<comment type="caution">
    <text evidence="2">The sequence shown here is derived from an EMBL/GenBank/DDBJ whole genome shotgun (WGS) entry which is preliminary data.</text>
</comment>